<evidence type="ECO:0000313" key="3">
    <source>
        <dbReference type="Proteomes" id="UP000008144"/>
    </source>
</evidence>
<dbReference type="GeneTree" id="ENSGT00660000097124"/>
<evidence type="ECO:0000313" key="2">
    <source>
        <dbReference type="Ensembl" id="ENSCINP00000033313.1"/>
    </source>
</evidence>
<keyword evidence="3" id="KW-1185">Reference proteome</keyword>
<protein>
    <submittedName>
        <fullName evidence="2">Uncharacterized protein</fullName>
    </submittedName>
</protein>
<dbReference type="InParanoid" id="H2XUH9"/>
<dbReference type="EMBL" id="EAAA01000348">
    <property type="status" value="NOT_ANNOTATED_CDS"/>
    <property type="molecule type" value="Genomic_DNA"/>
</dbReference>
<proteinExistence type="predicted"/>
<feature type="chain" id="PRO_5012655326" evidence="1">
    <location>
        <begin position="16"/>
        <end position="60"/>
    </location>
</feature>
<reference evidence="2" key="3">
    <citation type="submission" date="2025-08" db="UniProtKB">
        <authorList>
            <consortium name="Ensembl"/>
        </authorList>
    </citation>
    <scope>IDENTIFICATION</scope>
</reference>
<dbReference type="HOGENOM" id="CLU_2941004_0_0_1"/>
<accession>H2XUH9</accession>
<sequence length="60" mass="6736">MLSLSSILWIPGVACYVMVNGKGSLSKRFKQGIKWGFEQSYEGEVKVENEIQKLKAQSDV</sequence>
<feature type="signal peptide" evidence="1">
    <location>
        <begin position="1"/>
        <end position="15"/>
    </location>
</feature>
<reference evidence="2" key="2">
    <citation type="journal article" date="2008" name="Genome Biol.">
        <title>Improved genome assembly and evidence-based global gene model set for the chordate Ciona intestinalis: new insight into intron and operon populations.</title>
        <authorList>
            <person name="Satou Y."/>
            <person name="Mineta K."/>
            <person name="Ogasawara M."/>
            <person name="Sasakura Y."/>
            <person name="Shoguchi E."/>
            <person name="Ueno K."/>
            <person name="Yamada L."/>
            <person name="Matsumoto J."/>
            <person name="Wasserscheid J."/>
            <person name="Dewar K."/>
            <person name="Wiley G.B."/>
            <person name="Macmil S.L."/>
            <person name="Roe B.A."/>
            <person name="Zeller R.W."/>
            <person name="Hastings K.E."/>
            <person name="Lemaire P."/>
            <person name="Lindquist E."/>
            <person name="Endo T."/>
            <person name="Hotta K."/>
            <person name="Inaba K."/>
        </authorList>
    </citation>
    <scope>NUCLEOTIDE SEQUENCE [LARGE SCALE GENOMIC DNA]</scope>
    <source>
        <strain evidence="2">wild type</strain>
    </source>
</reference>
<dbReference type="AlphaFoldDB" id="H2XUH9"/>
<evidence type="ECO:0000256" key="1">
    <source>
        <dbReference type="SAM" id="SignalP"/>
    </source>
</evidence>
<name>H2XUH9_CIOIN</name>
<dbReference type="Ensembl" id="ENSCINT00000032306.1">
    <property type="protein sequence ID" value="ENSCINP00000033313.1"/>
    <property type="gene ID" value="ENSCING00000024462.1"/>
</dbReference>
<organism evidence="2 3">
    <name type="scientific">Ciona intestinalis</name>
    <name type="common">Transparent sea squirt</name>
    <name type="synonym">Ascidia intestinalis</name>
    <dbReference type="NCBI Taxonomy" id="7719"/>
    <lineage>
        <taxon>Eukaryota</taxon>
        <taxon>Metazoa</taxon>
        <taxon>Chordata</taxon>
        <taxon>Tunicata</taxon>
        <taxon>Ascidiacea</taxon>
        <taxon>Phlebobranchia</taxon>
        <taxon>Cionidae</taxon>
        <taxon>Ciona</taxon>
    </lineage>
</organism>
<dbReference type="Proteomes" id="UP000008144">
    <property type="component" value="Chromosome 1"/>
</dbReference>
<reference evidence="2" key="4">
    <citation type="submission" date="2025-09" db="UniProtKB">
        <authorList>
            <consortium name="Ensembl"/>
        </authorList>
    </citation>
    <scope>IDENTIFICATION</scope>
</reference>
<keyword evidence="1" id="KW-0732">Signal</keyword>
<reference evidence="3" key="1">
    <citation type="journal article" date="2002" name="Science">
        <title>The draft genome of Ciona intestinalis: insights into chordate and vertebrate origins.</title>
        <authorList>
            <person name="Dehal P."/>
            <person name="Satou Y."/>
            <person name="Campbell R.K."/>
            <person name="Chapman J."/>
            <person name="Degnan B."/>
            <person name="De Tomaso A."/>
            <person name="Davidson B."/>
            <person name="Di Gregorio A."/>
            <person name="Gelpke M."/>
            <person name="Goodstein D.M."/>
            <person name="Harafuji N."/>
            <person name="Hastings K.E."/>
            <person name="Ho I."/>
            <person name="Hotta K."/>
            <person name="Huang W."/>
            <person name="Kawashima T."/>
            <person name="Lemaire P."/>
            <person name="Martinez D."/>
            <person name="Meinertzhagen I.A."/>
            <person name="Necula S."/>
            <person name="Nonaka M."/>
            <person name="Putnam N."/>
            <person name="Rash S."/>
            <person name="Saiga H."/>
            <person name="Satake M."/>
            <person name="Terry A."/>
            <person name="Yamada L."/>
            <person name="Wang H.G."/>
            <person name="Awazu S."/>
            <person name="Azumi K."/>
            <person name="Boore J."/>
            <person name="Branno M."/>
            <person name="Chin-Bow S."/>
            <person name="DeSantis R."/>
            <person name="Doyle S."/>
            <person name="Francino P."/>
            <person name="Keys D.N."/>
            <person name="Haga S."/>
            <person name="Hayashi H."/>
            <person name="Hino K."/>
            <person name="Imai K.S."/>
            <person name="Inaba K."/>
            <person name="Kano S."/>
            <person name="Kobayashi K."/>
            <person name="Kobayashi M."/>
            <person name="Lee B.I."/>
            <person name="Makabe K.W."/>
            <person name="Manohar C."/>
            <person name="Matassi G."/>
            <person name="Medina M."/>
            <person name="Mochizuki Y."/>
            <person name="Mount S."/>
            <person name="Morishita T."/>
            <person name="Miura S."/>
            <person name="Nakayama A."/>
            <person name="Nishizaka S."/>
            <person name="Nomoto H."/>
            <person name="Ohta F."/>
            <person name="Oishi K."/>
            <person name="Rigoutsos I."/>
            <person name="Sano M."/>
            <person name="Sasaki A."/>
            <person name="Sasakura Y."/>
            <person name="Shoguchi E."/>
            <person name="Shin-i T."/>
            <person name="Spagnuolo A."/>
            <person name="Stainier D."/>
            <person name="Suzuki M.M."/>
            <person name="Tassy O."/>
            <person name="Takatori N."/>
            <person name="Tokuoka M."/>
            <person name="Yagi K."/>
            <person name="Yoshizaki F."/>
            <person name="Wada S."/>
            <person name="Zhang C."/>
            <person name="Hyatt P.D."/>
            <person name="Larimer F."/>
            <person name="Detter C."/>
            <person name="Doggett N."/>
            <person name="Glavina T."/>
            <person name="Hawkins T."/>
            <person name="Richardson P."/>
            <person name="Lucas S."/>
            <person name="Kohara Y."/>
            <person name="Levine M."/>
            <person name="Satoh N."/>
            <person name="Rokhsar D.S."/>
        </authorList>
    </citation>
    <scope>NUCLEOTIDE SEQUENCE [LARGE SCALE GENOMIC DNA]</scope>
</reference>